<dbReference type="Bgee" id="WBGene00044753">
    <property type="expression patterns" value="Expressed in embryo and 3 other cell types or tissues"/>
</dbReference>
<dbReference type="Proteomes" id="UP000001940">
    <property type="component" value="Chromosome X"/>
</dbReference>
<name>Q2AAC5_CAEEL</name>
<dbReference type="CTD" id="4363120"/>
<dbReference type="AlphaFoldDB" id="Q2AAC5"/>
<keyword evidence="2" id="KW-1185">Reference proteome</keyword>
<dbReference type="OMA" id="NESHFET"/>
<evidence type="ECO:0000313" key="1">
    <source>
        <dbReference type="EMBL" id="CCD71583.1"/>
    </source>
</evidence>
<dbReference type="EMBL" id="BX284606">
    <property type="protein sequence ID" value="CCD71583.1"/>
    <property type="molecule type" value="Genomic_DNA"/>
</dbReference>
<sequence length="150" mass="17456">MTIPVAKPYPSGEGVEYPRNMYFFDNATNDEIVILEEQQHDPRVILLAQLRNCLFVPYRQTFKTNVPEVVYNDFTDRSSHWKDYVDKGGWKNIRKSHQLIAKLVANSIAQEYHLLAKIGEEQKCSFGLENIALHLRDVISMETFFTSLLF</sequence>
<dbReference type="UCSC" id="F49H12.7">
    <property type="organism name" value="c. elegans"/>
</dbReference>
<evidence type="ECO:0000313" key="3">
    <source>
        <dbReference type="WormBase" id="F49H12.7"/>
    </source>
</evidence>
<gene>
    <name evidence="1" type="ORF">CELE_F49H12.7</name>
    <name evidence="1 3" type="ORF">F49H12.7</name>
</gene>
<dbReference type="InParanoid" id="Q2AAC5"/>
<reference evidence="1 2" key="1">
    <citation type="journal article" date="1998" name="Science">
        <title>Genome sequence of the nematode C. elegans: a platform for investigating biology.</title>
        <authorList>
            <consortium name="The C. elegans sequencing consortium"/>
            <person name="Sulson J.E."/>
            <person name="Waterston R."/>
        </authorList>
    </citation>
    <scope>NUCLEOTIDE SEQUENCE [LARGE SCALE GENOMIC DNA]</scope>
    <source>
        <strain evidence="1 2">Bristol N2</strain>
    </source>
</reference>
<proteinExistence type="predicted"/>
<organism evidence="1 2">
    <name type="scientific">Caenorhabditis elegans</name>
    <dbReference type="NCBI Taxonomy" id="6239"/>
    <lineage>
        <taxon>Eukaryota</taxon>
        <taxon>Metazoa</taxon>
        <taxon>Ecdysozoa</taxon>
        <taxon>Nematoda</taxon>
        <taxon>Chromadorea</taxon>
        <taxon>Rhabditida</taxon>
        <taxon>Rhabditina</taxon>
        <taxon>Rhabditomorpha</taxon>
        <taxon>Rhabditoidea</taxon>
        <taxon>Rhabditidae</taxon>
        <taxon>Peloderinae</taxon>
        <taxon>Caenorhabditis</taxon>
    </lineage>
</organism>
<protein>
    <submittedName>
        <fullName evidence="1">Exostosin domain-containing protein</fullName>
    </submittedName>
</protein>
<dbReference type="OrthoDB" id="5852415at2759"/>
<dbReference type="HOGENOM" id="CLU_1908502_0_0_1"/>
<dbReference type="eggNOG" id="ENOG502RWBV">
    <property type="taxonomic scope" value="Eukaryota"/>
</dbReference>
<dbReference type="PaxDb" id="6239-F49H12.7"/>
<evidence type="ECO:0000313" key="2">
    <source>
        <dbReference type="Proteomes" id="UP000001940"/>
    </source>
</evidence>
<dbReference type="KEGG" id="cel:CELE_F49H12.7"/>
<accession>Q2AAC5</accession>
<dbReference type="FunCoup" id="Q2AAC5">
    <property type="interactions" value="811"/>
</dbReference>
<dbReference type="WormBase" id="F49H12.7">
    <property type="protein sequence ID" value="CE45563"/>
    <property type="gene ID" value="WBGene00044753"/>
</dbReference>
<dbReference type="GeneID" id="4363120"/>
<dbReference type="RefSeq" id="NP_001041254.2">
    <property type="nucleotide sequence ID" value="NM_001047789.2"/>
</dbReference>
<dbReference type="AGR" id="WB:WBGene00044753"/>